<evidence type="ECO:0000313" key="10">
    <source>
        <dbReference type="EMBL" id="OPH39243.1"/>
    </source>
</evidence>
<organism evidence="10 11">
    <name type="scientific">Moraxella lacunata</name>
    <dbReference type="NCBI Taxonomy" id="477"/>
    <lineage>
        <taxon>Bacteria</taxon>
        <taxon>Pseudomonadati</taxon>
        <taxon>Pseudomonadota</taxon>
        <taxon>Gammaproteobacteria</taxon>
        <taxon>Moraxellales</taxon>
        <taxon>Moraxellaceae</taxon>
        <taxon>Moraxella</taxon>
    </lineage>
</organism>
<evidence type="ECO:0000259" key="9">
    <source>
        <dbReference type="Pfam" id="PF01555"/>
    </source>
</evidence>
<dbReference type="AlphaFoldDB" id="A0A1V4H319"/>
<keyword evidence="7" id="KW-0238">DNA-binding</keyword>
<evidence type="ECO:0000256" key="6">
    <source>
        <dbReference type="ARBA" id="ARBA00022747"/>
    </source>
</evidence>
<dbReference type="Proteomes" id="UP000191025">
    <property type="component" value="Unassembled WGS sequence"/>
</dbReference>
<comment type="catalytic activity">
    <reaction evidence="8">
        <text>a 2'-deoxycytidine in DNA + S-adenosyl-L-methionine = an N(4)-methyl-2'-deoxycytidine in DNA + S-adenosyl-L-homocysteine + H(+)</text>
        <dbReference type="Rhea" id="RHEA:16857"/>
        <dbReference type="Rhea" id="RHEA-COMP:11369"/>
        <dbReference type="Rhea" id="RHEA-COMP:13674"/>
        <dbReference type="ChEBI" id="CHEBI:15378"/>
        <dbReference type="ChEBI" id="CHEBI:57856"/>
        <dbReference type="ChEBI" id="CHEBI:59789"/>
        <dbReference type="ChEBI" id="CHEBI:85452"/>
        <dbReference type="ChEBI" id="CHEBI:137933"/>
        <dbReference type="EC" id="2.1.1.113"/>
    </reaction>
</comment>
<dbReference type="GO" id="GO:0032259">
    <property type="term" value="P:methylation"/>
    <property type="evidence" value="ECO:0007669"/>
    <property type="project" value="UniProtKB-KW"/>
</dbReference>
<evidence type="ECO:0000256" key="1">
    <source>
        <dbReference type="ARBA" id="ARBA00010203"/>
    </source>
</evidence>
<dbReference type="GO" id="GO:0009307">
    <property type="term" value="P:DNA restriction-modification system"/>
    <property type="evidence" value="ECO:0007669"/>
    <property type="project" value="UniProtKB-KW"/>
</dbReference>
<sequence length="367" mass="42092">MYNQLFKGYTTPQARWARFGSYYAMSPSEFALEVIDNYSQIGDFVLDPFAGRGTSIYATSALDRSGTGIEINPVGFIFAQTKLNPAKKENVIKKLLEIDKASQNHHYNLNLLPQFFRHCFCDEVLYFLLTAKDELDWINNNVDRTLMGFILASLHDNIGCGLSNQMRRTKSMSMEYSIKWWAKQGLSEPPRVDPCAMLLSKIDWRYKKGIPSNLQSVIHFGDSVNILDTLPAKKYSLMLTSPPYQGVTDYHNDQWLRLWMLDKRHQISSNIDQKKHQGRFANKADYQNLLNNVFEKSARLMQDNCVVYVRTDSREFTLKATEAALKAAFPEHTMTIIDKPIPEGKITQTQFFGTKPIKSGEVDIILQ</sequence>
<evidence type="ECO:0000256" key="8">
    <source>
        <dbReference type="ARBA" id="ARBA00049120"/>
    </source>
</evidence>
<comment type="caution">
    <text evidence="10">The sequence shown here is derived from an EMBL/GenBank/DDBJ whole genome shotgun (WGS) entry which is preliminary data.</text>
</comment>
<dbReference type="InterPro" id="IPR002941">
    <property type="entry name" value="DNA_methylase_N4/N6"/>
</dbReference>
<dbReference type="GO" id="GO:0008170">
    <property type="term" value="F:N-methyltransferase activity"/>
    <property type="evidence" value="ECO:0007669"/>
    <property type="project" value="InterPro"/>
</dbReference>
<dbReference type="SUPFAM" id="SSF53335">
    <property type="entry name" value="S-adenosyl-L-methionine-dependent methyltransferases"/>
    <property type="match status" value="2"/>
</dbReference>
<dbReference type="InterPro" id="IPR017985">
    <property type="entry name" value="MeTrfase_CN4_CS"/>
</dbReference>
<feature type="domain" description="DNA methylase N-4/N-6" evidence="9">
    <location>
        <begin position="20"/>
        <end position="73"/>
    </location>
</feature>
<dbReference type="PROSITE" id="PS00093">
    <property type="entry name" value="N4_MTASE"/>
    <property type="match status" value="1"/>
</dbReference>
<dbReference type="GO" id="GO:0015667">
    <property type="term" value="F:site-specific DNA-methyltransferase (cytosine-N4-specific) activity"/>
    <property type="evidence" value="ECO:0007669"/>
    <property type="project" value="UniProtKB-EC"/>
</dbReference>
<comment type="similarity">
    <text evidence="1">Belongs to the N(4)/N(6)-methyltransferase family. N(4) subfamily.</text>
</comment>
<evidence type="ECO:0000256" key="3">
    <source>
        <dbReference type="ARBA" id="ARBA00022603"/>
    </source>
</evidence>
<proteinExistence type="inferred from homology"/>
<name>A0A1V4H319_MORLA</name>
<evidence type="ECO:0000256" key="7">
    <source>
        <dbReference type="ARBA" id="ARBA00023125"/>
    </source>
</evidence>
<dbReference type="Gene3D" id="3.40.50.150">
    <property type="entry name" value="Vaccinia Virus protein VP39"/>
    <property type="match status" value="2"/>
</dbReference>
<evidence type="ECO:0000256" key="4">
    <source>
        <dbReference type="ARBA" id="ARBA00022679"/>
    </source>
</evidence>
<dbReference type="InterPro" id="IPR029063">
    <property type="entry name" value="SAM-dependent_MTases_sf"/>
</dbReference>
<evidence type="ECO:0000256" key="5">
    <source>
        <dbReference type="ARBA" id="ARBA00022691"/>
    </source>
</evidence>
<evidence type="ECO:0000313" key="11">
    <source>
        <dbReference type="Proteomes" id="UP000191025"/>
    </source>
</evidence>
<gene>
    <name evidence="10" type="ORF">B5J94_01145</name>
</gene>
<keyword evidence="3 10" id="KW-0489">Methyltransferase</keyword>
<dbReference type="Pfam" id="PF01555">
    <property type="entry name" value="N6_N4_Mtase"/>
    <property type="match status" value="1"/>
</dbReference>
<keyword evidence="5" id="KW-0949">S-adenosyl-L-methionine</keyword>
<evidence type="ECO:0000256" key="2">
    <source>
        <dbReference type="ARBA" id="ARBA00012185"/>
    </source>
</evidence>
<keyword evidence="6" id="KW-0680">Restriction system</keyword>
<protein>
    <recommendedName>
        <fullName evidence="2">site-specific DNA-methyltransferase (cytosine-N(4)-specific)</fullName>
        <ecNumber evidence="2">2.1.1.113</ecNumber>
    </recommendedName>
</protein>
<reference evidence="11" key="1">
    <citation type="submission" date="2017-03" db="EMBL/GenBank/DDBJ databases">
        <title>Draft genome sequence of Moraxella equi CCUG 4950T type strain.</title>
        <authorList>
            <person name="Salva-Serra F."/>
            <person name="Engstrom-Jakobsson H."/>
            <person name="Thorell K."/>
            <person name="Jaen-Luchoro D."/>
            <person name="Gonzales-Siles L."/>
            <person name="Karlsson R."/>
            <person name="Yazdan S."/>
            <person name="Boulund F."/>
            <person name="Johnning A."/>
            <person name="Engstrand L."/>
            <person name="Kristiansson E."/>
            <person name="Moore E."/>
        </authorList>
    </citation>
    <scope>NUCLEOTIDE SEQUENCE [LARGE SCALE GENOMIC DNA]</scope>
    <source>
        <strain evidence="11">CCUG 4441</strain>
    </source>
</reference>
<dbReference type="GO" id="GO:0003677">
    <property type="term" value="F:DNA binding"/>
    <property type="evidence" value="ECO:0007669"/>
    <property type="project" value="UniProtKB-KW"/>
</dbReference>
<keyword evidence="4" id="KW-0808">Transferase</keyword>
<dbReference type="EC" id="2.1.1.113" evidence="2"/>
<accession>A0A1V4H319</accession>
<dbReference type="EMBL" id="MXAN01000005">
    <property type="protein sequence ID" value="OPH39243.1"/>
    <property type="molecule type" value="Genomic_DNA"/>
</dbReference>